<keyword evidence="20" id="KW-1185">Reference proteome</keyword>
<evidence type="ECO:0000313" key="19">
    <source>
        <dbReference type="EMBL" id="RBW71575.1"/>
    </source>
</evidence>
<feature type="binding site" evidence="9 11">
    <location>
        <begin position="114"/>
        <end position="116"/>
    </location>
    <ligand>
        <name>substrate</name>
    </ligand>
</feature>
<evidence type="ECO:0000256" key="6">
    <source>
        <dbReference type="ARBA" id="ARBA00023244"/>
    </source>
</evidence>
<keyword evidence="6 9" id="KW-0627">Porphyrin biosynthesis</keyword>
<comment type="similarity">
    <text evidence="2 9 14">Belongs to the glutamyl-tRNA reductase family.</text>
</comment>
<dbReference type="NCBIfam" id="TIGR01035">
    <property type="entry name" value="hemA"/>
    <property type="match status" value="1"/>
</dbReference>
<feature type="domain" description="Tetrapyrrole biosynthesis glutamyl-tRNA reductase dimerisation" evidence="16">
    <location>
        <begin position="320"/>
        <end position="418"/>
    </location>
</feature>
<comment type="domain">
    <text evidence="9">Possesses an unusual extended V-shaped dimeric structure with each monomer consisting of three distinct domains arranged along a curved 'spinal' alpha-helix. The N-terminal catalytic domain specifically recognizes the glutamate moiety of the substrate. The second domain is the NADPH-binding domain, and the third C-terminal domain is responsible for dimerization.</text>
</comment>
<evidence type="ECO:0000256" key="3">
    <source>
        <dbReference type="ARBA" id="ARBA00012970"/>
    </source>
</evidence>
<dbReference type="RefSeq" id="WP_113804277.1">
    <property type="nucleotide sequence ID" value="NZ_QOCW01000001.1"/>
</dbReference>
<reference evidence="19 20" key="1">
    <citation type="submission" date="2018-07" db="EMBL/GenBank/DDBJ databases">
        <title>Lottiidibacillus patelloidae gen. nov., sp. nov., isolated from the intestinal tract of a marine limpet and the reclassification of B. taeanensis BH030017T, B. algicola KMM 3737T and B. hwajinpoensis SW-72T as genus Lottiidibacillus.</title>
        <authorList>
            <person name="Liu R."/>
            <person name="Huang Z."/>
        </authorList>
    </citation>
    <scope>NUCLEOTIDE SEQUENCE [LARGE SCALE GENOMIC DNA]</scope>
    <source>
        <strain evidence="19 20">BH030017</strain>
    </source>
</reference>
<evidence type="ECO:0000256" key="11">
    <source>
        <dbReference type="PIRSR" id="PIRSR000445-2"/>
    </source>
</evidence>
<evidence type="ECO:0000256" key="4">
    <source>
        <dbReference type="ARBA" id="ARBA00022857"/>
    </source>
</evidence>
<dbReference type="PIRSF" id="PIRSF000445">
    <property type="entry name" value="4pyrrol_synth_GluRdtase"/>
    <property type="match status" value="1"/>
</dbReference>
<dbReference type="HAMAP" id="MF_00087">
    <property type="entry name" value="Glu_tRNA_reductase"/>
    <property type="match status" value="1"/>
</dbReference>
<dbReference type="PROSITE" id="PS00747">
    <property type="entry name" value="GLUTR"/>
    <property type="match status" value="1"/>
</dbReference>
<evidence type="ECO:0000256" key="15">
    <source>
        <dbReference type="SAM" id="MobiDB-lite"/>
    </source>
</evidence>
<feature type="domain" description="Quinate/shikimate 5-dehydrogenase/glutamyl-tRNA reductase" evidence="17">
    <location>
        <begin position="171"/>
        <end position="306"/>
    </location>
</feature>
<feature type="binding site" evidence="9 12">
    <location>
        <begin position="189"/>
        <end position="194"/>
    </location>
    <ligand>
        <name>NADP(+)</name>
        <dbReference type="ChEBI" id="CHEBI:58349"/>
    </ligand>
</feature>
<comment type="subunit">
    <text evidence="9">Homodimer.</text>
</comment>
<evidence type="ECO:0000256" key="13">
    <source>
        <dbReference type="PIRSR" id="PIRSR000445-4"/>
    </source>
</evidence>
<dbReference type="Gene3D" id="3.40.50.720">
    <property type="entry name" value="NAD(P)-binding Rossmann-like Domain"/>
    <property type="match status" value="1"/>
</dbReference>
<evidence type="ECO:0000256" key="14">
    <source>
        <dbReference type="RuleBase" id="RU000584"/>
    </source>
</evidence>
<evidence type="ECO:0000256" key="10">
    <source>
        <dbReference type="PIRSR" id="PIRSR000445-1"/>
    </source>
</evidence>
<dbReference type="SUPFAM" id="SSF51735">
    <property type="entry name" value="NAD(P)-binding Rossmann-fold domains"/>
    <property type="match status" value="1"/>
</dbReference>
<dbReference type="InterPro" id="IPR036291">
    <property type="entry name" value="NAD(P)-bd_dom_sf"/>
</dbReference>
<dbReference type="Pfam" id="PF00745">
    <property type="entry name" value="GlutR_dimer"/>
    <property type="match status" value="1"/>
</dbReference>
<accession>A0A366Y2G8</accession>
<evidence type="ECO:0000256" key="7">
    <source>
        <dbReference type="ARBA" id="ARBA00047464"/>
    </source>
</evidence>
<dbReference type="Proteomes" id="UP000253314">
    <property type="component" value="Unassembled WGS sequence"/>
</dbReference>
<dbReference type="GO" id="GO:0008883">
    <property type="term" value="F:glutamyl-tRNA reductase activity"/>
    <property type="evidence" value="ECO:0007669"/>
    <property type="project" value="UniProtKB-UniRule"/>
</dbReference>
<dbReference type="CDD" id="cd05213">
    <property type="entry name" value="NAD_bind_Glutamyl_tRNA_reduct"/>
    <property type="match status" value="1"/>
</dbReference>
<dbReference type="EC" id="1.2.1.70" evidence="3 9"/>
<evidence type="ECO:0000256" key="1">
    <source>
        <dbReference type="ARBA" id="ARBA00005059"/>
    </source>
</evidence>
<dbReference type="InterPro" id="IPR015895">
    <property type="entry name" value="4pyrrol_synth_GluRdtase_N"/>
</dbReference>
<dbReference type="InterPro" id="IPR036453">
    <property type="entry name" value="GluRdtase_dimer_dom_sf"/>
</dbReference>
<dbReference type="InterPro" id="IPR018214">
    <property type="entry name" value="GluRdtase_CS"/>
</dbReference>
<feature type="site" description="Important for activity" evidence="9 13">
    <location>
        <position position="99"/>
    </location>
</feature>
<dbReference type="PANTHER" id="PTHR43013">
    <property type="entry name" value="GLUTAMYL-TRNA REDUCTASE"/>
    <property type="match status" value="1"/>
</dbReference>
<evidence type="ECO:0000313" key="20">
    <source>
        <dbReference type="Proteomes" id="UP000253314"/>
    </source>
</evidence>
<evidence type="ECO:0000259" key="16">
    <source>
        <dbReference type="Pfam" id="PF00745"/>
    </source>
</evidence>
<dbReference type="InterPro" id="IPR015896">
    <property type="entry name" value="4pyrrol_synth_GluRdtase_dimer"/>
</dbReference>
<evidence type="ECO:0000259" key="18">
    <source>
        <dbReference type="Pfam" id="PF05201"/>
    </source>
</evidence>
<dbReference type="GO" id="GO:0019353">
    <property type="term" value="P:protoporphyrinogen IX biosynthetic process from glutamate"/>
    <property type="evidence" value="ECO:0007669"/>
    <property type="project" value="TreeGrafter"/>
</dbReference>
<sequence length="458" mass="51385">MHILVVGLNHKTAPVEIREKLTFNEAEIPNALKTLKNAKSILECVIVSTCNRTELYVVADQLHTGRYYTKAFLADWFNLEKETFTPYLRIREDEAAVEHLFRVVSGLDSMILGETQILGQVRSSFLLSQEAEATGTIFNHLFKQAVTLAKKSHSETEIGESAVSVSYAAVELAKKIFGDLQNKHVLILGAGKMGELTAKNLQGSGVKRVTVVNRTVEKASELANRFMGQAKSMDALQSAIIEADIVISSTGSKEYVVTKELAAPAVKKRKGRPLFMVDIAVPRDLDPALDELESVFLYDIDDLEGIVEANLKERQKEAEKIELMIEAEIVEFQSWLNTLGVVPLISALRTKALTIQAETMESIERKLPDLTERERKVLRKHTKSIVNQLLKDPILRVKEMAAEPKADQTLDTFVKIFAIEEEVQKELAKQAQSNKSVETEKDQRWTQPPLFKKMPLRS</sequence>
<comment type="caution">
    <text evidence="19">The sequence shown here is derived from an EMBL/GenBank/DDBJ whole genome shotgun (WGS) entry which is preliminary data.</text>
</comment>
<comment type="catalytic activity">
    <reaction evidence="7 9 14">
        <text>(S)-4-amino-5-oxopentanoate + tRNA(Glu) + NADP(+) = L-glutamyl-tRNA(Glu) + NADPH + H(+)</text>
        <dbReference type="Rhea" id="RHEA:12344"/>
        <dbReference type="Rhea" id="RHEA-COMP:9663"/>
        <dbReference type="Rhea" id="RHEA-COMP:9680"/>
        <dbReference type="ChEBI" id="CHEBI:15378"/>
        <dbReference type="ChEBI" id="CHEBI:57501"/>
        <dbReference type="ChEBI" id="CHEBI:57783"/>
        <dbReference type="ChEBI" id="CHEBI:58349"/>
        <dbReference type="ChEBI" id="CHEBI:78442"/>
        <dbReference type="ChEBI" id="CHEBI:78520"/>
        <dbReference type="EC" id="1.2.1.70"/>
    </reaction>
</comment>
<dbReference type="SUPFAM" id="SSF69742">
    <property type="entry name" value="Glutamyl tRNA-reductase catalytic, N-terminal domain"/>
    <property type="match status" value="1"/>
</dbReference>
<feature type="active site" description="Nucleophile" evidence="9 10">
    <location>
        <position position="50"/>
    </location>
</feature>
<dbReference type="PANTHER" id="PTHR43013:SF1">
    <property type="entry name" value="GLUTAMYL-TRNA REDUCTASE"/>
    <property type="match status" value="1"/>
</dbReference>
<evidence type="ECO:0000259" key="17">
    <source>
        <dbReference type="Pfam" id="PF01488"/>
    </source>
</evidence>
<dbReference type="FunFam" id="3.40.50.720:FF:000031">
    <property type="entry name" value="Glutamyl-tRNA reductase"/>
    <property type="match status" value="1"/>
</dbReference>
<dbReference type="InterPro" id="IPR000343">
    <property type="entry name" value="4pyrrol_synth_GluRdtase"/>
</dbReference>
<evidence type="ECO:0000256" key="2">
    <source>
        <dbReference type="ARBA" id="ARBA00005916"/>
    </source>
</evidence>
<dbReference type="InterPro" id="IPR036343">
    <property type="entry name" value="GluRdtase_N_sf"/>
</dbReference>
<feature type="binding site" evidence="9 11">
    <location>
        <begin position="49"/>
        <end position="52"/>
    </location>
    <ligand>
        <name>substrate</name>
    </ligand>
</feature>
<feature type="domain" description="Glutamyl-tRNA reductase N-terminal" evidence="18">
    <location>
        <begin position="6"/>
        <end position="156"/>
    </location>
</feature>
<dbReference type="FunFam" id="3.30.460.30:FF:000001">
    <property type="entry name" value="Glutamyl-tRNA reductase"/>
    <property type="match status" value="1"/>
</dbReference>
<dbReference type="SUPFAM" id="SSF69075">
    <property type="entry name" value="Glutamyl tRNA-reductase dimerization domain"/>
    <property type="match status" value="1"/>
</dbReference>
<comment type="pathway">
    <text evidence="1 9 14">Porphyrin-containing compound metabolism; protoporphyrin-IX biosynthesis; 5-aminolevulinate from L-glutamyl-tRNA(Glu): step 1/2.</text>
</comment>
<dbReference type="NCBIfam" id="NF000744">
    <property type="entry name" value="PRK00045.1-3"/>
    <property type="match status" value="1"/>
</dbReference>
<keyword evidence="4 9" id="KW-0521">NADP</keyword>
<dbReference type="InterPro" id="IPR006151">
    <property type="entry name" value="Shikm_DH/Glu-tRNA_Rdtase"/>
</dbReference>
<feature type="binding site" evidence="9 11">
    <location>
        <position position="120"/>
    </location>
    <ligand>
        <name>substrate</name>
    </ligand>
</feature>
<protein>
    <recommendedName>
        <fullName evidence="8 9">Glutamyl-tRNA reductase</fullName>
        <shortName evidence="9">GluTR</shortName>
        <ecNumber evidence="3 9">1.2.1.70</ecNumber>
    </recommendedName>
</protein>
<name>A0A366Y2G8_9BACI</name>
<dbReference type="Gene3D" id="3.30.460.30">
    <property type="entry name" value="Glutamyl-tRNA reductase, N-terminal domain"/>
    <property type="match status" value="1"/>
</dbReference>
<organism evidence="19 20">
    <name type="scientific">Bacillus taeanensis</name>
    <dbReference type="NCBI Taxonomy" id="273032"/>
    <lineage>
        <taxon>Bacteria</taxon>
        <taxon>Bacillati</taxon>
        <taxon>Bacillota</taxon>
        <taxon>Bacilli</taxon>
        <taxon>Bacillales</taxon>
        <taxon>Bacillaceae</taxon>
        <taxon>Bacillus</taxon>
    </lineage>
</organism>
<evidence type="ECO:0000256" key="9">
    <source>
        <dbReference type="HAMAP-Rule" id="MF_00087"/>
    </source>
</evidence>
<dbReference type="EMBL" id="QOCW01000001">
    <property type="protein sequence ID" value="RBW71575.1"/>
    <property type="molecule type" value="Genomic_DNA"/>
</dbReference>
<evidence type="ECO:0000256" key="8">
    <source>
        <dbReference type="ARBA" id="ARBA00068659"/>
    </source>
</evidence>
<dbReference type="GO" id="GO:0050661">
    <property type="term" value="F:NADP binding"/>
    <property type="evidence" value="ECO:0007669"/>
    <property type="project" value="InterPro"/>
</dbReference>
<dbReference type="OrthoDB" id="110209at2"/>
<feature type="binding site" evidence="9 11">
    <location>
        <position position="109"/>
    </location>
    <ligand>
        <name>substrate</name>
    </ligand>
</feature>
<dbReference type="UniPathway" id="UPA00251">
    <property type="reaction ID" value="UER00316"/>
</dbReference>
<dbReference type="Pfam" id="PF01488">
    <property type="entry name" value="Shikimate_DH"/>
    <property type="match status" value="1"/>
</dbReference>
<proteinExistence type="inferred from homology"/>
<feature type="region of interest" description="Disordered" evidence="15">
    <location>
        <begin position="428"/>
        <end position="458"/>
    </location>
</feature>
<evidence type="ECO:0000256" key="5">
    <source>
        <dbReference type="ARBA" id="ARBA00023002"/>
    </source>
</evidence>
<gene>
    <name evidence="9" type="primary">hemA</name>
    <name evidence="19" type="ORF">DS031_02160</name>
</gene>
<keyword evidence="5 9" id="KW-0560">Oxidoreductase</keyword>
<evidence type="ECO:0000256" key="12">
    <source>
        <dbReference type="PIRSR" id="PIRSR000445-3"/>
    </source>
</evidence>
<dbReference type="AlphaFoldDB" id="A0A366Y2G8"/>
<comment type="miscellaneous">
    <text evidence="9">During catalysis, the active site Cys acts as a nucleophile attacking the alpha-carbonyl group of tRNA-bound glutamate with the formation of a thioester intermediate between enzyme and glutamate, and the concomitant release of tRNA(Glu). The thioester intermediate is finally reduced by direct hydride transfer from NADPH, to form the product GSA.</text>
</comment>
<dbReference type="Pfam" id="PF05201">
    <property type="entry name" value="GlutR_N"/>
    <property type="match status" value="1"/>
</dbReference>
<comment type="function">
    <text evidence="9">Catalyzes the NADPH-dependent reduction of glutamyl-tRNA(Glu) to glutamate 1-semialdehyde (GSA).</text>
</comment>